<dbReference type="Gene3D" id="1.25.40.10">
    <property type="entry name" value="Tetratricopeptide repeat domain"/>
    <property type="match status" value="2"/>
</dbReference>
<dbReference type="InterPro" id="IPR051681">
    <property type="entry name" value="Ser/Thr_Kinases-Pseudokinases"/>
</dbReference>
<feature type="region of interest" description="Disordered" evidence="7">
    <location>
        <begin position="326"/>
        <end position="362"/>
    </location>
</feature>
<evidence type="ECO:0000313" key="9">
    <source>
        <dbReference type="EMBL" id="KAG0255666.1"/>
    </source>
</evidence>
<dbReference type="GO" id="GO:0005524">
    <property type="term" value="F:ATP binding"/>
    <property type="evidence" value="ECO:0007669"/>
    <property type="project" value="UniProtKB-UniRule"/>
</dbReference>
<evidence type="ECO:0000313" key="10">
    <source>
        <dbReference type="Proteomes" id="UP000807716"/>
    </source>
</evidence>
<feature type="domain" description="Protein kinase" evidence="8">
    <location>
        <begin position="6"/>
        <end position="283"/>
    </location>
</feature>
<dbReference type="Gene3D" id="3.30.200.20">
    <property type="entry name" value="Phosphorylase Kinase, domain 1"/>
    <property type="match status" value="1"/>
</dbReference>
<dbReference type="PANTHER" id="PTHR44329:SF288">
    <property type="entry name" value="MITOGEN-ACTIVATED PROTEIN KINASE KINASE KINASE 20"/>
    <property type="match status" value="1"/>
</dbReference>
<dbReference type="PROSITE" id="PS00107">
    <property type="entry name" value="PROTEIN_KINASE_ATP"/>
    <property type="match status" value="1"/>
</dbReference>
<gene>
    <name evidence="9" type="ORF">DFQ27_006121</name>
</gene>
<keyword evidence="4" id="KW-0418">Kinase</keyword>
<organism evidence="9 10">
    <name type="scientific">Actinomortierella ambigua</name>
    <dbReference type="NCBI Taxonomy" id="1343610"/>
    <lineage>
        <taxon>Eukaryota</taxon>
        <taxon>Fungi</taxon>
        <taxon>Fungi incertae sedis</taxon>
        <taxon>Mucoromycota</taxon>
        <taxon>Mortierellomycotina</taxon>
        <taxon>Mortierellomycetes</taxon>
        <taxon>Mortierellales</taxon>
        <taxon>Mortierellaceae</taxon>
        <taxon>Actinomortierella</taxon>
    </lineage>
</organism>
<evidence type="ECO:0000256" key="3">
    <source>
        <dbReference type="ARBA" id="ARBA00022741"/>
    </source>
</evidence>
<dbReference type="SUPFAM" id="SSF81901">
    <property type="entry name" value="HCP-like"/>
    <property type="match status" value="1"/>
</dbReference>
<dbReference type="Pfam" id="PF08238">
    <property type="entry name" value="Sel1"/>
    <property type="match status" value="4"/>
</dbReference>
<keyword evidence="2" id="KW-0808">Transferase</keyword>
<name>A0A9P6U1X5_9FUNG</name>
<feature type="binding site" evidence="6">
    <location>
        <position position="34"/>
    </location>
    <ligand>
        <name>ATP</name>
        <dbReference type="ChEBI" id="CHEBI:30616"/>
    </ligand>
</feature>
<dbReference type="Gene3D" id="1.10.510.10">
    <property type="entry name" value="Transferase(Phosphotransferase) domain 1"/>
    <property type="match status" value="1"/>
</dbReference>
<dbReference type="Pfam" id="PF07714">
    <property type="entry name" value="PK_Tyr_Ser-Thr"/>
    <property type="match status" value="1"/>
</dbReference>
<dbReference type="InterPro" id="IPR006597">
    <property type="entry name" value="Sel1-like"/>
</dbReference>
<evidence type="ECO:0000256" key="1">
    <source>
        <dbReference type="ARBA" id="ARBA00022527"/>
    </source>
</evidence>
<dbReference type="SMART" id="SM00220">
    <property type="entry name" value="S_TKc"/>
    <property type="match status" value="1"/>
</dbReference>
<dbReference type="InterPro" id="IPR017441">
    <property type="entry name" value="Protein_kinase_ATP_BS"/>
</dbReference>
<evidence type="ECO:0000259" key="8">
    <source>
        <dbReference type="PROSITE" id="PS50011"/>
    </source>
</evidence>
<dbReference type="CDD" id="cd13999">
    <property type="entry name" value="STKc_MAP3K-like"/>
    <property type="match status" value="1"/>
</dbReference>
<protein>
    <recommendedName>
        <fullName evidence="8">Protein kinase domain-containing protein</fullName>
    </recommendedName>
</protein>
<feature type="compositionally biased region" description="Low complexity" evidence="7">
    <location>
        <begin position="338"/>
        <end position="354"/>
    </location>
</feature>
<dbReference type="AlphaFoldDB" id="A0A9P6U1X5"/>
<evidence type="ECO:0000256" key="5">
    <source>
        <dbReference type="ARBA" id="ARBA00022840"/>
    </source>
</evidence>
<dbReference type="PANTHER" id="PTHR44329">
    <property type="entry name" value="SERINE/THREONINE-PROTEIN KINASE TNNI3K-RELATED"/>
    <property type="match status" value="1"/>
</dbReference>
<sequence>MAQPELVLGAKLGSGGFGTVYKGAWGVRTVAVKKFSISESESTKGAIQHEIRLLQKLQDRHIIQFYGATFHEDRLVVIMEYAECGSLTRVIEERQQKPKTQLQKQQQQQQQLQQQPLAPLDWPTKSRIAREIALGLAYIHSMMILHQDLKSDNVLLTRHMEVRLCDFGMSTVKTTSASRVSADVMKGTVGWMAPEILAKRPQYSTKSDIYALGMVMWEMAANCTTPFKEHRDNLVIMSLVKSGEREDLPDDTPADYRRWVERCWEQDPHKRPEAADMFSEPLTNNISADVTATSISTPPTTPILAAAQNISRQASPGLTAHTLAQRARTRQASNASPTGLSLNGRSNNNYNNTNHTSTPAHESREFAALKPLAIKDDTEAQMALARMYERGDGIPKDDAKAFAWYHQAARLGHLQAQFRVGEMFRDGVGTRKNDRQAASWFQKAVDQGLVVAEIALGAMYLDGQGVEQSDETAVLWFRKASELGGDAEAMFRLGRMYEDGRGVEQNDLEAAEWYLKAAEKGHKDAQRRWLDVWTRSRTRTLQD</sequence>
<evidence type="ECO:0000256" key="4">
    <source>
        <dbReference type="ARBA" id="ARBA00022777"/>
    </source>
</evidence>
<keyword evidence="10" id="KW-1185">Reference proteome</keyword>
<dbReference type="PROSITE" id="PS00108">
    <property type="entry name" value="PROTEIN_KINASE_ST"/>
    <property type="match status" value="1"/>
</dbReference>
<dbReference type="SMART" id="SM00671">
    <property type="entry name" value="SEL1"/>
    <property type="match status" value="4"/>
</dbReference>
<evidence type="ECO:0000256" key="7">
    <source>
        <dbReference type="SAM" id="MobiDB-lite"/>
    </source>
</evidence>
<dbReference type="EMBL" id="JAAAJB010000448">
    <property type="protein sequence ID" value="KAG0255666.1"/>
    <property type="molecule type" value="Genomic_DNA"/>
</dbReference>
<dbReference type="PROSITE" id="PS50011">
    <property type="entry name" value="PROTEIN_KINASE_DOM"/>
    <property type="match status" value="1"/>
</dbReference>
<dbReference type="Proteomes" id="UP000807716">
    <property type="component" value="Unassembled WGS sequence"/>
</dbReference>
<dbReference type="InterPro" id="IPR000719">
    <property type="entry name" value="Prot_kinase_dom"/>
</dbReference>
<keyword evidence="1" id="KW-0723">Serine/threonine-protein kinase</keyword>
<accession>A0A9P6U1X5</accession>
<dbReference type="InterPro" id="IPR011009">
    <property type="entry name" value="Kinase-like_dom_sf"/>
</dbReference>
<dbReference type="InterPro" id="IPR001245">
    <property type="entry name" value="Ser-Thr/Tyr_kinase_cat_dom"/>
</dbReference>
<dbReference type="OrthoDB" id="2386054at2759"/>
<dbReference type="SUPFAM" id="SSF56112">
    <property type="entry name" value="Protein kinase-like (PK-like)"/>
    <property type="match status" value="1"/>
</dbReference>
<dbReference type="PRINTS" id="PR00109">
    <property type="entry name" value="TYRKINASE"/>
</dbReference>
<comment type="caution">
    <text evidence="9">The sequence shown here is derived from an EMBL/GenBank/DDBJ whole genome shotgun (WGS) entry which is preliminary data.</text>
</comment>
<dbReference type="GO" id="GO:0004674">
    <property type="term" value="F:protein serine/threonine kinase activity"/>
    <property type="evidence" value="ECO:0007669"/>
    <property type="project" value="UniProtKB-KW"/>
</dbReference>
<evidence type="ECO:0000256" key="2">
    <source>
        <dbReference type="ARBA" id="ARBA00022679"/>
    </source>
</evidence>
<proteinExistence type="predicted"/>
<evidence type="ECO:0000256" key="6">
    <source>
        <dbReference type="PROSITE-ProRule" id="PRU10141"/>
    </source>
</evidence>
<dbReference type="InterPro" id="IPR008271">
    <property type="entry name" value="Ser/Thr_kinase_AS"/>
</dbReference>
<keyword evidence="5 6" id="KW-0067">ATP-binding</keyword>
<keyword evidence="3 6" id="KW-0547">Nucleotide-binding</keyword>
<reference evidence="9" key="1">
    <citation type="journal article" date="2020" name="Fungal Divers.">
        <title>Resolving the Mortierellaceae phylogeny through synthesis of multi-gene phylogenetics and phylogenomics.</title>
        <authorList>
            <person name="Vandepol N."/>
            <person name="Liber J."/>
            <person name="Desiro A."/>
            <person name="Na H."/>
            <person name="Kennedy M."/>
            <person name="Barry K."/>
            <person name="Grigoriev I.V."/>
            <person name="Miller A.N."/>
            <person name="O'Donnell K."/>
            <person name="Stajich J.E."/>
            <person name="Bonito G."/>
        </authorList>
    </citation>
    <scope>NUCLEOTIDE SEQUENCE</scope>
    <source>
        <strain evidence="9">BC1065</strain>
    </source>
</reference>
<dbReference type="InterPro" id="IPR011990">
    <property type="entry name" value="TPR-like_helical_dom_sf"/>
</dbReference>